<feature type="compositionally biased region" description="Low complexity" evidence="1">
    <location>
        <begin position="115"/>
        <end position="124"/>
    </location>
</feature>
<dbReference type="Proteomes" id="UP000799640">
    <property type="component" value="Unassembled WGS sequence"/>
</dbReference>
<protein>
    <submittedName>
        <fullName evidence="3">Uncharacterized protein</fullName>
    </submittedName>
</protein>
<reference evidence="3" key="1">
    <citation type="journal article" date="2020" name="Stud. Mycol.">
        <title>101 Dothideomycetes genomes: a test case for predicting lifestyles and emergence of pathogens.</title>
        <authorList>
            <person name="Haridas S."/>
            <person name="Albert R."/>
            <person name="Binder M."/>
            <person name="Bloem J."/>
            <person name="Labutti K."/>
            <person name="Salamov A."/>
            <person name="Andreopoulos B."/>
            <person name="Baker S."/>
            <person name="Barry K."/>
            <person name="Bills G."/>
            <person name="Bluhm B."/>
            <person name="Cannon C."/>
            <person name="Castanera R."/>
            <person name="Culley D."/>
            <person name="Daum C."/>
            <person name="Ezra D."/>
            <person name="Gonzalez J."/>
            <person name="Henrissat B."/>
            <person name="Kuo A."/>
            <person name="Liang C."/>
            <person name="Lipzen A."/>
            <person name="Lutzoni F."/>
            <person name="Magnuson J."/>
            <person name="Mondo S."/>
            <person name="Nolan M."/>
            <person name="Ohm R."/>
            <person name="Pangilinan J."/>
            <person name="Park H.-J."/>
            <person name="Ramirez L."/>
            <person name="Alfaro M."/>
            <person name="Sun H."/>
            <person name="Tritt A."/>
            <person name="Yoshinaga Y."/>
            <person name="Zwiers L.-H."/>
            <person name="Turgeon B."/>
            <person name="Goodwin S."/>
            <person name="Spatafora J."/>
            <person name="Crous P."/>
            <person name="Grigoriev I."/>
        </authorList>
    </citation>
    <scope>NUCLEOTIDE SEQUENCE</scope>
    <source>
        <strain evidence="3">CBS 262.69</strain>
    </source>
</reference>
<sequence>MENHRPAAFISGRQFDSAEPSILTIFISETATSTSTSTPSPSILTSTSTSTLPSPSPSPSFPGNLSAAALSETTVPHPSPGAIAGVVLGSLAFAFLGAYLIYILLRRLSRPNSPLTLSDPESTPRAPPPNPPPHAMSPVSPMSPEGYWSLNGAVFRSIGESAYAMRVPMGPGPVAPVYGPGRGMSPEPEELVALFGEKEEGRGPVELDVSEVAAPKYER</sequence>
<keyword evidence="2" id="KW-1133">Transmembrane helix</keyword>
<dbReference type="EMBL" id="ML996701">
    <property type="protein sequence ID" value="KAF2398150.1"/>
    <property type="molecule type" value="Genomic_DNA"/>
</dbReference>
<name>A0A6G1HQ60_9PEZI</name>
<proteinExistence type="predicted"/>
<feature type="region of interest" description="Disordered" evidence="1">
    <location>
        <begin position="32"/>
        <end position="65"/>
    </location>
</feature>
<evidence type="ECO:0000313" key="4">
    <source>
        <dbReference type="Proteomes" id="UP000799640"/>
    </source>
</evidence>
<keyword evidence="4" id="KW-1185">Reference proteome</keyword>
<keyword evidence="2" id="KW-0812">Transmembrane</keyword>
<keyword evidence="2" id="KW-0472">Membrane</keyword>
<feature type="region of interest" description="Disordered" evidence="1">
    <location>
        <begin position="198"/>
        <end position="219"/>
    </location>
</feature>
<accession>A0A6G1HQ60</accession>
<feature type="compositionally biased region" description="Low complexity" evidence="1">
    <location>
        <begin position="32"/>
        <end position="53"/>
    </location>
</feature>
<organism evidence="3 4">
    <name type="scientific">Trichodelitschia bisporula</name>
    <dbReference type="NCBI Taxonomy" id="703511"/>
    <lineage>
        <taxon>Eukaryota</taxon>
        <taxon>Fungi</taxon>
        <taxon>Dikarya</taxon>
        <taxon>Ascomycota</taxon>
        <taxon>Pezizomycotina</taxon>
        <taxon>Dothideomycetes</taxon>
        <taxon>Dothideomycetes incertae sedis</taxon>
        <taxon>Phaeotrichales</taxon>
        <taxon>Phaeotrichaceae</taxon>
        <taxon>Trichodelitschia</taxon>
    </lineage>
</organism>
<evidence type="ECO:0000313" key="3">
    <source>
        <dbReference type="EMBL" id="KAF2398150.1"/>
    </source>
</evidence>
<evidence type="ECO:0000256" key="2">
    <source>
        <dbReference type="SAM" id="Phobius"/>
    </source>
</evidence>
<feature type="region of interest" description="Disordered" evidence="1">
    <location>
        <begin position="115"/>
        <end position="140"/>
    </location>
</feature>
<feature type="compositionally biased region" description="Pro residues" evidence="1">
    <location>
        <begin position="125"/>
        <end position="135"/>
    </location>
</feature>
<evidence type="ECO:0000256" key="1">
    <source>
        <dbReference type="SAM" id="MobiDB-lite"/>
    </source>
</evidence>
<dbReference type="AlphaFoldDB" id="A0A6G1HQ60"/>
<feature type="transmembrane region" description="Helical" evidence="2">
    <location>
        <begin position="82"/>
        <end position="105"/>
    </location>
</feature>
<gene>
    <name evidence="3" type="ORF">EJ06DRAFT_523503</name>
</gene>